<dbReference type="AlphaFoldDB" id="A0AAE3NRV3"/>
<gene>
    <name evidence="2" type="ORF">P1J78_09225</name>
</gene>
<dbReference type="Pfam" id="PF03992">
    <property type="entry name" value="ABM"/>
    <property type="match status" value="1"/>
</dbReference>
<dbReference type="Gene3D" id="3.30.70.100">
    <property type="match status" value="1"/>
</dbReference>
<name>A0AAE3NRV3_9RHOB</name>
<comment type="caution">
    <text evidence="2">The sequence shown here is derived from an EMBL/GenBank/DDBJ whole genome shotgun (WGS) entry which is preliminary data.</text>
</comment>
<dbReference type="InterPro" id="IPR007138">
    <property type="entry name" value="ABM_dom"/>
</dbReference>
<dbReference type="SUPFAM" id="SSF54909">
    <property type="entry name" value="Dimeric alpha+beta barrel"/>
    <property type="match status" value="1"/>
</dbReference>
<organism evidence="2 3">
    <name type="scientific">Psychromarinibacter sediminicola</name>
    <dbReference type="NCBI Taxonomy" id="3033385"/>
    <lineage>
        <taxon>Bacteria</taxon>
        <taxon>Pseudomonadati</taxon>
        <taxon>Pseudomonadota</taxon>
        <taxon>Alphaproteobacteria</taxon>
        <taxon>Rhodobacterales</taxon>
        <taxon>Paracoccaceae</taxon>
        <taxon>Psychromarinibacter</taxon>
    </lineage>
</organism>
<evidence type="ECO:0000259" key="1">
    <source>
        <dbReference type="Pfam" id="PF03992"/>
    </source>
</evidence>
<keyword evidence="2" id="KW-0503">Monooxygenase</keyword>
<evidence type="ECO:0000313" key="3">
    <source>
        <dbReference type="Proteomes" id="UP001220964"/>
    </source>
</evidence>
<sequence>MIVRIFRVVTEPGQRATFEAFFRDTAVPLMKGTDGIEDITFCLPRPETPDEFAIVMTWRDLDALKAFVGEDWQVPHIHPGEAGIVKERHLHHYERLPT</sequence>
<proteinExistence type="predicted"/>
<keyword evidence="2" id="KW-0560">Oxidoreductase</keyword>
<dbReference type="Proteomes" id="UP001220964">
    <property type="component" value="Unassembled WGS sequence"/>
</dbReference>
<dbReference type="GO" id="GO:0004497">
    <property type="term" value="F:monooxygenase activity"/>
    <property type="evidence" value="ECO:0007669"/>
    <property type="project" value="UniProtKB-KW"/>
</dbReference>
<evidence type="ECO:0000313" key="2">
    <source>
        <dbReference type="EMBL" id="MDF0600911.1"/>
    </source>
</evidence>
<accession>A0AAE3NRV3</accession>
<dbReference type="InterPro" id="IPR011008">
    <property type="entry name" value="Dimeric_a/b-barrel"/>
</dbReference>
<dbReference type="EMBL" id="JARGYC010000019">
    <property type="protein sequence ID" value="MDF0600911.1"/>
    <property type="molecule type" value="Genomic_DNA"/>
</dbReference>
<reference evidence="2" key="1">
    <citation type="submission" date="2023-03" db="EMBL/GenBank/DDBJ databases">
        <title>Multiphase analysis and comparison of six strains from genera Psychromarinibacter, Lutimaribacter, and Maritimibacter, including a novel species: Psychromarinibacter sediminicola sp. nov.</title>
        <authorList>
            <person name="Wang Y.-H."/>
            <person name="Ye M.-Q."/>
            <person name="Du Z.-J."/>
        </authorList>
    </citation>
    <scope>NUCLEOTIDE SEQUENCE</scope>
    <source>
        <strain evidence="2">C21-152</strain>
    </source>
</reference>
<protein>
    <submittedName>
        <fullName evidence="2">Antibiotic biosynthesis monooxygenase</fullName>
    </submittedName>
</protein>
<feature type="domain" description="ABM" evidence="1">
    <location>
        <begin position="1"/>
        <end position="69"/>
    </location>
</feature>
<dbReference type="RefSeq" id="WP_275567052.1">
    <property type="nucleotide sequence ID" value="NZ_JARGYC010000019.1"/>
</dbReference>
<keyword evidence="3" id="KW-1185">Reference proteome</keyword>